<dbReference type="GO" id="GO:0004860">
    <property type="term" value="F:protein kinase inhibitor activity"/>
    <property type="evidence" value="ECO:0007669"/>
    <property type="project" value="UniProtKB-KW"/>
</dbReference>
<name>A0A218X3A8_PUNGR</name>
<feature type="compositionally biased region" description="Polar residues" evidence="3">
    <location>
        <begin position="74"/>
        <end position="83"/>
    </location>
</feature>
<dbReference type="PANTHER" id="PTHR33142:SF8">
    <property type="entry name" value="CYCLIN-DEPENDENT PROTEIN KINASE INHIBITOR SMR9"/>
    <property type="match status" value="1"/>
</dbReference>
<organism evidence="4 6">
    <name type="scientific">Punica granatum</name>
    <name type="common">Pomegranate</name>
    <dbReference type="NCBI Taxonomy" id="22663"/>
    <lineage>
        <taxon>Eukaryota</taxon>
        <taxon>Viridiplantae</taxon>
        <taxon>Streptophyta</taxon>
        <taxon>Embryophyta</taxon>
        <taxon>Tracheophyta</taxon>
        <taxon>Spermatophyta</taxon>
        <taxon>Magnoliopsida</taxon>
        <taxon>eudicotyledons</taxon>
        <taxon>Gunneridae</taxon>
        <taxon>Pentapetalae</taxon>
        <taxon>rosids</taxon>
        <taxon>malvids</taxon>
        <taxon>Myrtales</taxon>
        <taxon>Lythraceae</taxon>
        <taxon>Punica</taxon>
    </lineage>
</organism>
<keyword evidence="2" id="KW-0131">Cell cycle</keyword>
<feature type="compositionally biased region" description="Acidic residues" evidence="3">
    <location>
        <begin position="1"/>
        <end position="10"/>
    </location>
</feature>
<reference evidence="5 7" key="3">
    <citation type="submission" date="2017-11" db="EMBL/GenBank/DDBJ databases">
        <title>De-novo sequencing of pomegranate (Punica granatum L.) genome.</title>
        <authorList>
            <person name="Akparov Z."/>
            <person name="Amiraslanov A."/>
            <person name="Hajiyeva S."/>
            <person name="Abbasov M."/>
            <person name="Kaur K."/>
            <person name="Hamwieh A."/>
            <person name="Solovyev V."/>
            <person name="Salamov A."/>
            <person name="Braich B."/>
            <person name="Kosarev P."/>
            <person name="Mahmoud A."/>
            <person name="Hajiyev E."/>
            <person name="Babayeva S."/>
            <person name="Izzatullayeva V."/>
            <person name="Mammadov A."/>
            <person name="Mammadov A."/>
            <person name="Sharifova S."/>
            <person name="Ojaghi J."/>
            <person name="Eynullazada K."/>
            <person name="Bayramov B."/>
            <person name="Abdulazimova A."/>
            <person name="Shahmuradov I."/>
        </authorList>
    </citation>
    <scope>NUCLEOTIDE SEQUENCE [LARGE SCALE GENOMIC DNA]</scope>
    <source>
        <strain evidence="5">AG2017</strain>
        <strain evidence="7">cv. AG2017</strain>
        <tissue evidence="5">Leaf</tissue>
    </source>
</reference>
<sequence length="150" mass="16342">MSGLGTEEELPALQATFNKPELEGLCTHIKGIALESDDSVMEESNMTDPADMKVPPSPWGFPSPEPLTPMDLSDGTSSRGNGSDSDEEECQTPRGEEYRIPEILTCPPAPRRPSRNNTVALGPNNKDYFGSAEMEEVLKQEDISRGCRSV</sequence>
<evidence type="ECO:0000313" key="4">
    <source>
        <dbReference type="EMBL" id="OWM79715.1"/>
    </source>
</evidence>
<keyword evidence="1" id="KW-0649">Protein kinase inhibitor</keyword>
<evidence type="ECO:0000256" key="2">
    <source>
        <dbReference type="ARBA" id="ARBA00023306"/>
    </source>
</evidence>
<evidence type="ECO:0000256" key="3">
    <source>
        <dbReference type="SAM" id="MobiDB-lite"/>
    </source>
</evidence>
<accession>A0A218X3A8</accession>
<dbReference type="GeneID" id="116205694"/>
<dbReference type="AlphaFoldDB" id="A0A218X3A8"/>
<proteinExistence type="predicted"/>
<reference evidence="6" key="1">
    <citation type="journal article" date="2017" name="Plant J.">
        <title>The pomegranate (Punica granatum L.) genome and the genomics of punicalagin biosynthesis.</title>
        <authorList>
            <person name="Qin G."/>
            <person name="Xu C."/>
            <person name="Ming R."/>
            <person name="Tang H."/>
            <person name="Guyot R."/>
            <person name="Kramer E.M."/>
            <person name="Hu Y."/>
            <person name="Yi X."/>
            <person name="Qi Y."/>
            <person name="Xu X."/>
            <person name="Gao Z."/>
            <person name="Pan H."/>
            <person name="Jian J."/>
            <person name="Tian Y."/>
            <person name="Yue Z."/>
            <person name="Xu Y."/>
        </authorList>
    </citation>
    <scope>NUCLEOTIDE SEQUENCE [LARGE SCALE GENOMIC DNA]</scope>
    <source>
        <strain evidence="6">cv. Dabenzi</strain>
    </source>
</reference>
<reference evidence="4" key="2">
    <citation type="submission" date="2017-06" db="EMBL/GenBank/DDBJ databases">
        <title>The pomegranate genome and the genomics of punicalagin biosynthesis.</title>
        <authorList>
            <person name="Xu C."/>
        </authorList>
    </citation>
    <scope>NUCLEOTIDE SEQUENCE [LARGE SCALE GENOMIC DNA]</scope>
    <source>
        <tissue evidence="4">Fresh leaf</tissue>
    </source>
</reference>
<dbReference type="OrthoDB" id="1840446at2759"/>
<feature type="compositionally biased region" description="Pro residues" evidence="3">
    <location>
        <begin position="55"/>
        <end position="67"/>
    </location>
</feature>
<evidence type="ECO:0000313" key="5">
    <source>
        <dbReference type="EMBL" id="PKI68664.1"/>
    </source>
</evidence>
<protein>
    <submittedName>
        <fullName evidence="4">Uncharacterized protein</fullName>
    </submittedName>
</protein>
<evidence type="ECO:0000313" key="6">
    <source>
        <dbReference type="Proteomes" id="UP000197138"/>
    </source>
</evidence>
<feature type="region of interest" description="Disordered" evidence="3">
    <location>
        <begin position="1"/>
        <end position="21"/>
    </location>
</feature>
<dbReference type="PANTHER" id="PTHR33142">
    <property type="entry name" value="CYCLIN-DEPENDENT PROTEIN KINASE INHIBITOR SMR13"/>
    <property type="match status" value="1"/>
</dbReference>
<comment type="caution">
    <text evidence="4">The sequence shown here is derived from an EMBL/GenBank/DDBJ whole genome shotgun (WGS) entry which is preliminary data.</text>
</comment>
<dbReference type="InterPro" id="IPR040389">
    <property type="entry name" value="SMR"/>
</dbReference>
<dbReference type="EMBL" id="PGOL01000545">
    <property type="protein sequence ID" value="PKI68664.1"/>
    <property type="molecule type" value="Genomic_DNA"/>
</dbReference>
<gene>
    <name evidence="4" type="ORF">CDL15_Pgr023127</name>
    <name evidence="5" type="ORF">CRG98_010944</name>
</gene>
<evidence type="ECO:0000313" key="7">
    <source>
        <dbReference type="Proteomes" id="UP000233551"/>
    </source>
</evidence>
<dbReference type="GO" id="GO:0032875">
    <property type="term" value="P:regulation of DNA endoreduplication"/>
    <property type="evidence" value="ECO:0007669"/>
    <property type="project" value="InterPro"/>
</dbReference>
<dbReference type="Proteomes" id="UP000197138">
    <property type="component" value="Unassembled WGS sequence"/>
</dbReference>
<keyword evidence="7" id="KW-1185">Reference proteome</keyword>
<dbReference type="Proteomes" id="UP000233551">
    <property type="component" value="Unassembled WGS sequence"/>
</dbReference>
<feature type="region of interest" description="Disordered" evidence="3">
    <location>
        <begin position="37"/>
        <end position="128"/>
    </location>
</feature>
<evidence type="ECO:0000256" key="1">
    <source>
        <dbReference type="ARBA" id="ARBA00023013"/>
    </source>
</evidence>
<dbReference type="EMBL" id="MTKT01002440">
    <property type="protein sequence ID" value="OWM79715.1"/>
    <property type="molecule type" value="Genomic_DNA"/>
</dbReference>